<dbReference type="Proteomes" id="UP001215151">
    <property type="component" value="Unassembled WGS sequence"/>
</dbReference>
<evidence type="ECO:0000313" key="1">
    <source>
        <dbReference type="EMBL" id="KAJ8496496.1"/>
    </source>
</evidence>
<dbReference type="EMBL" id="JAPEVG010000014">
    <property type="protein sequence ID" value="KAJ8496496.1"/>
    <property type="molecule type" value="Genomic_DNA"/>
</dbReference>
<evidence type="ECO:0000313" key="2">
    <source>
        <dbReference type="Proteomes" id="UP001215151"/>
    </source>
</evidence>
<comment type="caution">
    <text evidence="1">The sequence shown here is derived from an EMBL/GenBank/DDBJ whole genome shotgun (WGS) entry which is preliminary data.</text>
</comment>
<accession>A0AAD7U3L2</accession>
<name>A0AAD7U3L2_9APHY</name>
<gene>
    <name evidence="1" type="ORF">ONZ51_g1092</name>
</gene>
<sequence length="134" mass="14703">MKPRTKSLPTRIKGKTRAYNGHSVLAPLYCGLRERYISDFDELEGGRGSPGATSSIFNLATLAHPDLLFSLSGITYRKLPVGQQQPPPHWICALDPGCSSRCTPLTGGFPVRTAFSYRRLAASIYIMHSTFSEA</sequence>
<reference evidence="1" key="1">
    <citation type="submission" date="2022-11" db="EMBL/GenBank/DDBJ databases">
        <title>Genome Sequence of Cubamyces cubensis.</title>
        <authorList>
            <person name="Buettner E."/>
        </authorList>
    </citation>
    <scope>NUCLEOTIDE SEQUENCE</scope>
    <source>
        <strain evidence="1">MPL-01</strain>
    </source>
</reference>
<keyword evidence="2" id="KW-1185">Reference proteome</keyword>
<proteinExistence type="predicted"/>
<organism evidence="1 2">
    <name type="scientific">Trametes cubensis</name>
    <dbReference type="NCBI Taxonomy" id="1111947"/>
    <lineage>
        <taxon>Eukaryota</taxon>
        <taxon>Fungi</taxon>
        <taxon>Dikarya</taxon>
        <taxon>Basidiomycota</taxon>
        <taxon>Agaricomycotina</taxon>
        <taxon>Agaricomycetes</taxon>
        <taxon>Polyporales</taxon>
        <taxon>Polyporaceae</taxon>
        <taxon>Trametes</taxon>
    </lineage>
</organism>
<dbReference type="AlphaFoldDB" id="A0AAD7U3L2"/>
<protein>
    <submittedName>
        <fullName evidence="1">Uncharacterized protein</fullName>
    </submittedName>
</protein>